<keyword evidence="4" id="KW-0472">Membrane</keyword>
<gene>
    <name evidence="6" type="ORF">VFH_II238800</name>
</gene>
<evidence type="ECO:0000256" key="4">
    <source>
        <dbReference type="ARBA" id="ARBA00023136"/>
    </source>
</evidence>
<evidence type="ECO:0000256" key="2">
    <source>
        <dbReference type="ARBA" id="ARBA00022692"/>
    </source>
</evidence>
<dbReference type="GO" id="GO:0016020">
    <property type="term" value="C:membrane"/>
    <property type="evidence" value="ECO:0007669"/>
    <property type="project" value="UniProtKB-SubCell"/>
</dbReference>
<dbReference type="PANTHER" id="PTHR33144">
    <property type="entry name" value="OS10G0409366 PROTEIN-RELATED"/>
    <property type="match status" value="1"/>
</dbReference>
<evidence type="ECO:0000256" key="5">
    <source>
        <dbReference type="SAM" id="MobiDB-lite"/>
    </source>
</evidence>
<keyword evidence="2" id="KW-0812">Transmembrane</keyword>
<accession>A0AAV0ZSX5</accession>
<evidence type="ECO:0000313" key="7">
    <source>
        <dbReference type="Proteomes" id="UP001157006"/>
    </source>
</evidence>
<evidence type="ECO:0000256" key="3">
    <source>
        <dbReference type="ARBA" id="ARBA00022989"/>
    </source>
</evidence>
<sequence length="358" mass="41472">MSDLCPLTYTNWKAIPKKKENIWAYVNKKYIVPEKGEKVVYAIINDAWRRYKYSIKRNHFTKYENLHDRLKNRPDNIPEAHFKKLMNYWSCEIVQKISQQNANITAQQKCRHRAGPISFAIIREKLRAAKDDREPPTQAEVFIETRQSKRGSELDQVTSNTITNLQNLIINSGQSSDEAFQTVFGKEKPGRVRCHGRVTTPSLLKRNKEIAEIEMKHAAEVKNLTEKVQEMRVKHEMLETKHSEEMSAIERKLEVLLRVVLINQSNSGHDMGDMVALLSTPNENNNALHSSASAHALNNHAVNHIAMGEEQSNDDLEEEDDEQLYDDLEEDDEQLYDDLEEEDDEQLYIDSEDEDYTG</sequence>
<reference evidence="6 7" key="1">
    <citation type="submission" date="2023-01" db="EMBL/GenBank/DDBJ databases">
        <authorList>
            <person name="Kreplak J."/>
        </authorList>
    </citation>
    <scope>NUCLEOTIDE SEQUENCE [LARGE SCALE GENOMIC DNA]</scope>
</reference>
<dbReference type="Proteomes" id="UP001157006">
    <property type="component" value="Chromosome 2"/>
</dbReference>
<proteinExistence type="predicted"/>
<dbReference type="Pfam" id="PF03004">
    <property type="entry name" value="Transposase_24"/>
    <property type="match status" value="1"/>
</dbReference>
<comment type="subcellular location">
    <subcellularLocation>
        <location evidence="1">Membrane</location>
        <topology evidence="1">Single-pass type I membrane protein</topology>
    </subcellularLocation>
</comment>
<dbReference type="InterPro" id="IPR004252">
    <property type="entry name" value="Probable_transposase_24"/>
</dbReference>
<dbReference type="PANTHER" id="PTHR33144:SF16">
    <property type="entry name" value="OS02G0129000 PROTEIN"/>
    <property type="match status" value="1"/>
</dbReference>
<dbReference type="EMBL" id="OX451737">
    <property type="protein sequence ID" value="CAI8600741.1"/>
    <property type="molecule type" value="Genomic_DNA"/>
</dbReference>
<keyword evidence="3" id="KW-1133">Transmembrane helix</keyword>
<name>A0AAV0ZSX5_VICFA</name>
<feature type="region of interest" description="Disordered" evidence="5">
    <location>
        <begin position="310"/>
        <end position="358"/>
    </location>
</feature>
<feature type="compositionally biased region" description="Acidic residues" evidence="5">
    <location>
        <begin position="311"/>
        <end position="358"/>
    </location>
</feature>
<evidence type="ECO:0000256" key="1">
    <source>
        <dbReference type="ARBA" id="ARBA00004479"/>
    </source>
</evidence>
<keyword evidence="7" id="KW-1185">Reference proteome</keyword>
<evidence type="ECO:0000313" key="6">
    <source>
        <dbReference type="EMBL" id="CAI8600741.1"/>
    </source>
</evidence>
<dbReference type="PROSITE" id="PS51055">
    <property type="entry name" value="ITAM_1"/>
    <property type="match status" value="1"/>
</dbReference>
<protein>
    <recommendedName>
        <fullName evidence="8">Transposase, Ptta/En/Spm, plant</fullName>
    </recommendedName>
</protein>
<dbReference type="InterPro" id="IPR003110">
    <property type="entry name" value="Phos_immunorcpt_sig_ITAM"/>
</dbReference>
<organism evidence="6 7">
    <name type="scientific">Vicia faba</name>
    <name type="common">Broad bean</name>
    <name type="synonym">Faba vulgaris</name>
    <dbReference type="NCBI Taxonomy" id="3906"/>
    <lineage>
        <taxon>Eukaryota</taxon>
        <taxon>Viridiplantae</taxon>
        <taxon>Streptophyta</taxon>
        <taxon>Embryophyta</taxon>
        <taxon>Tracheophyta</taxon>
        <taxon>Spermatophyta</taxon>
        <taxon>Magnoliopsida</taxon>
        <taxon>eudicotyledons</taxon>
        <taxon>Gunneridae</taxon>
        <taxon>Pentapetalae</taxon>
        <taxon>rosids</taxon>
        <taxon>fabids</taxon>
        <taxon>Fabales</taxon>
        <taxon>Fabaceae</taxon>
        <taxon>Papilionoideae</taxon>
        <taxon>50 kb inversion clade</taxon>
        <taxon>NPAAA clade</taxon>
        <taxon>Hologalegina</taxon>
        <taxon>IRL clade</taxon>
        <taxon>Fabeae</taxon>
        <taxon>Vicia</taxon>
    </lineage>
</organism>
<evidence type="ECO:0008006" key="8">
    <source>
        <dbReference type="Google" id="ProtNLM"/>
    </source>
</evidence>
<dbReference type="GO" id="GO:0007166">
    <property type="term" value="P:cell surface receptor signaling pathway"/>
    <property type="evidence" value="ECO:0007669"/>
    <property type="project" value="InterPro"/>
</dbReference>
<dbReference type="GO" id="GO:0004888">
    <property type="term" value="F:transmembrane signaling receptor activity"/>
    <property type="evidence" value="ECO:0007669"/>
    <property type="project" value="InterPro"/>
</dbReference>
<dbReference type="AlphaFoldDB" id="A0AAV0ZSX5"/>